<dbReference type="EMBL" id="CAUDKV010000006">
    <property type="protein sequence ID" value="CAJ0867133.1"/>
    <property type="molecule type" value="Genomic_DNA"/>
</dbReference>
<evidence type="ECO:0000313" key="8">
    <source>
        <dbReference type="Proteomes" id="UP001190452"/>
    </source>
</evidence>
<dbReference type="InterPro" id="IPR000836">
    <property type="entry name" value="PRTase_dom"/>
</dbReference>
<dbReference type="Gene3D" id="3.40.50.2020">
    <property type="match status" value="2"/>
</dbReference>
<dbReference type="CDD" id="cd06223">
    <property type="entry name" value="PRTases_typeI"/>
    <property type="match status" value="1"/>
</dbReference>
<keyword evidence="1 2" id="KW-0545">Nucleotide biosynthesis</keyword>
<evidence type="ECO:0000256" key="2">
    <source>
        <dbReference type="RuleBase" id="RU004324"/>
    </source>
</evidence>
<sequence length="309" mass="33287">MNASATELAAQRVLIAMPGCEAAAMRLAVPLSTEQGHAAVSRFPDGESYVRLCTPVRGAEVAIFCTLDHPDTKLLPLLWLAIAAREGGAHRVGLIAPYLAYMRQDAVFHAGEIRAAEHFAGLLDGVFDWLVTVEPHLHRIPSLSDIYRMPTRTVEAAPAIAAWINTHVQAPFLIGPDDESRQWVEQVAGICKAPWATLSKTRHSAWHVEVADLPEIPPQCVPVLVDDIVSTGRTMLTTAQHLRAAGLPPPVCIAVHAVFAANAYRELCAVSSDVATCDTIPHPSNQIALTEPLANAVSSMFELQLRASA</sequence>
<dbReference type="GO" id="GO:0006164">
    <property type="term" value="P:purine nucleotide biosynthetic process"/>
    <property type="evidence" value="ECO:0007669"/>
    <property type="project" value="TreeGrafter"/>
</dbReference>
<dbReference type="EC" id="2.7.6.1" evidence="5"/>
<gene>
    <name evidence="5" type="primary">prs_1</name>
    <name evidence="6" type="ORF">R77569_01949</name>
    <name evidence="5" type="ORF">R77591_01621</name>
</gene>
<dbReference type="SUPFAM" id="SSF53271">
    <property type="entry name" value="PRTase-like"/>
    <property type="match status" value="2"/>
</dbReference>
<dbReference type="AlphaFoldDB" id="A0AAD2EFD5"/>
<dbReference type="RefSeq" id="WP_063394487.1">
    <property type="nucleotide sequence ID" value="NZ_CATVWW010000008.1"/>
</dbReference>
<accession>A0AAD2EFD5</accession>
<evidence type="ECO:0000259" key="4">
    <source>
        <dbReference type="Pfam" id="PF13793"/>
    </source>
</evidence>
<dbReference type="InterPro" id="IPR029057">
    <property type="entry name" value="PRTase-like"/>
</dbReference>
<evidence type="ECO:0000313" key="6">
    <source>
        <dbReference type="EMBL" id="CAJ0867133.1"/>
    </source>
</evidence>
<dbReference type="Pfam" id="PF00156">
    <property type="entry name" value="Pribosyltran"/>
    <property type="match status" value="1"/>
</dbReference>
<dbReference type="NCBIfam" id="TIGR01251">
    <property type="entry name" value="ribP_PPkin"/>
    <property type="match status" value="1"/>
</dbReference>
<evidence type="ECO:0000256" key="1">
    <source>
        <dbReference type="ARBA" id="ARBA00022727"/>
    </source>
</evidence>
<evidence type="ECO:0000259" key="3">
    <source>
        <dbReference type="Pfam" id="PF00156"/>
    </source>
</evidence>
<dbReference type="GO" id="GO:0000287">
    <property type="term" value="F:magnesium ion binding"/>
    <property type="evidence" value="ECO:0007669"/>
    <property type="project" value="InterPro"/>
</dbReference>
<evidence type="ECO:0000313" key="7">
    <source>
        <dbReference type="Proteomes" id="UP001190002"/>
    </source>
</evidence>
<dbReference type="PANTHER" id="PTHR10210:SF41">
    <property type="entry name" value="RIBOSE-PHOSPHATE PYROPHOSPHOKINASE 1, CHLOROPLASTIC"/>
    <property type="match status" value="1"/>
</dbReference>
<protein>
    <submittedName>
        <fullName evidence="5">Ribose-phosphate pyrophosphokinase</fullName>
        <ecNumber evidence="5">2.7.6.1</ecNumber>
    </submittedName>
</protein>
<feature type="domain" description="Phosphoribosyltransferase" evidence="3">
    <location>
        <begin position="158"/>
        <end position="267"/>
    </location>
</feature>
<dbReference type="GO" id="GO:0002189">
    <property type="term" value="C:ribose phosphate diphosphokinase complex"/>
    <property type="evidence" value="ECO:0007669"/>
    <property type="project" value="TreeGrafter"/>
</dbReference>
<reference evidence="5 8" key="1">
    <citation type="submission" date="2023-07" db="EMBL/GenBank/DDBJ databases">
        <authorList>
            <person name="Peeters C."/>
        </authorList>
    </citation>
    <scope>NUCLEOTIDE SEQUENCE</scope>
    <source>
        <strain evidence="6 8">R-77569</strain>
        <strain evidence="5">R-77591</strain>
    </source>
</reference>
<comment type="caution">
    <text evidence="5">The sequence shown here is derived from an EMBL/GenBank/DDBJ whole genome shotgun (WGS) entry which is preliminary data.</text>
</comment>
<comment type="similarity">
    <text evidence="2">Belongs to the ribose-phosphate pyrophosphokinase family.</text>
</comment>
<dbReference type="GO" id="GO:0006015">
    <property type="term" value="P:5-phosphoribose 1-diphosphate biosynthetic process"/>
    <property type="evidence" value="ECO:0007669"/>
    <property type="project" value="TreeGrafter"/>
</dbReference>
<feature type="domain" description="Ribose-phosphate pyrophosphokinase N-terminal" evidence="4">
    <location>
        <begin position="14"/>
        <end position="123"/>
    </location>
</feature>
<dbReference type="InterPro" id="IPR005946">
    <property type="entry name" value="Rib-P_diPkinase"/>
</dbReference>
<evidence type="ECO:0000313" key="5">
    <source>
        <dbReference type="EMBL" id="CAJ0682011.1"/>
    </source>
</evidence>
<dbReference type="GO" id="GO:0004749">
    <property type="term" value="F:ribose phosphate diphosphokinase activity"/>
    <property type="evidence" value="ECO:0007669"/>
    <property type="project" value="UniProtKB-EC"/>
</dbReference>
<keyword evidence="5" id="KW-0808">Transferase</keyword>
<name>A0AAD2EFD5_9RALS</name>
<dbReference type="NCBIfam" id="NF005537">
    <property type="entry name" value="PRK07199.1"/>
    <property type="match status" value="1"/>
</dbReference>
<dbReference type="Proteomes" id="UP001190452">
    <property type="component" value="Unassembled WGS sequence"/>
</dbReference>
<dbReference type="EMBL" id="CATVXE010000005">
    <property type="protein sequence ID" value="CAJ0682011.1"/>
    <property type="molecule type" value="Genomic_DNA"/>
</dbReference>
<dbReference type="Proteomes" id="UP001190002">
    <property type="component" value="Unassembled WGS sequence"/>
</dbReference>
<proteinExistence type="inferred from homology"/>
<keyword evidence="8" id="KW-1185">Reference proteome</keyword>
<dbReference type="Pfam" id="PF13793">
    <property type="entry name" value="Pribosyltran_N"/>
    <property type="match status" value="1"/>
</dbReference>
<dbReference type="InterPro" id="IPR029099">
    <property type="entry name" value="Pribosyltran_N"/>
</dbReference>
<dbReference type="SMART" id="SM01400">
    <property type="entry name" value="Pribosyltran_N"/>
    <property type="match status" value="1"/>
</dbReference>
<dbReference type="PANTHER" id="PTHR10210">
    <property type="entry name" value="RIBOSE-PHOSPHATE DIPHOSPHOKINASE FAMILY MEMBER"/>
    <property type="match status" value="1"/>
</dbReference>
<dbReference type="GO" id="GO:0005737">
    <property type="term" value="C:cytoplasm"/>
    <property type="evidence" value="ECO:0007669"/>
    <property type="project" value="TreeGrafter"/>
</dbReference>
<organism evidence="5 7">
    <name type="scientific">Ralstonia mannitolilytica</name>
    <dbReference type="NCBI Taxonomy" id="105219"/>
    <lineage>
        <taxon>Bacteria</taxon>
        <taxon>Pseudomonadati</taxon>
        <taxon>Pseudomonadota</taxon>
        <taxon>Betaproteobacteria</taxon>
        <taxon>Burkholderiales</taxon>
        <taxon>Burkholderiaceae</taxon>
        <taxon>Ralstonia</taxon>
    </lineage>
</organism>